<dbReference type="SUPFAM" id="SSF57055">
    <property type="entry name" value="Agouti-related protein"/>
    <property type="match status" value="1"/>
</dbReference>
<evidence type="ECO:0000256" key="6">
    <source>
        <dbReference type="PROSITE-ProRule" id="PRU00494"/>
    </source>
</evidence>
<reference evidence="10" key="1">
    <citation type="submission" date="2024-04" db="EMBL/GenBank/DDBJ databases">
        <title>Salinicola lusitanus LLJ914,a marine bacterium isolated from the Okinawa Trough.</title>
        <authorList>
            <person name="Li J."/>
        </authorList>
    </citation>
    <scope>NUCLEOTIDE SEQUENCE [LARGE SCALE GENOMIC DNA]</scope>
</reference>
<evidence type="ECO:0000259" key="8">
    <source>
        <dbReference type="PROSITE" id="PS51150"/>
    </source>
</evidence>
<dbReference type="EMBL" id="JBBPFD010000001">
    <property type="protein sequence ID" value="KAK7945815.1"/>
    <property type="molecule type" value="Genomic_DNA"/>
</dbReference>
<comment type="subcellular location">
    <subcellularLocation>
        <location evidence="1">Secreted</location>
    </subcellularLocation>
</comment>
<dbReference type="AlphaFoldDB" id="A0AAW0QCI3"/>
<dbReference type="InterPro" id="IPR036836">
    <property type="entry name" value="Agouti_dom_sf"/>
</dbReference>
<gene>
    <name evidence="9" type="ORF">WMY93_001543</name>
</gene>
<evidence type="ECO:0000313" key="10">
    <source>
        <dbReference type="Proteomes" id="UP001460270"/>
    </source>
</evidence>
<keyword evidence="5 6" id="KW-1015">Disulfide bond</keyword>
<evidence type="ECO:0000256" key="3">
    <source>
        <dbReference type="ARBA" id="ARBA00022729"/>
    </source>
</evidence>
<dbReference type="GO" id="GO:0005184">
    <property type="term" value="F:neuropeptide hormone activity"/>
    <property type="evidence" value="ECO:0007669"/>
    <property type="project" value="TreeGrafter"/>
</dbReference>
<dbReference type="Gene3D" id="4.10.760.10">
    <property type="entry name" value="Agouti domain"/>
    <property type="match status" value="1"/>
</dbReference>
<feature type="signal peptide" evidence="7">
    <location>
        <begin position="1"/>
        <end position="23"/>
    </location>
</feature>
<dbReference type="PANTHER" id="PTHR16551:SF5">
    <property type="entry name" value="AGOUTI-RELATED PEPTIDE 2"/>
    <property type="match status" value="1"/>
</dbReference>
<comment type="caution">
    <text evidence="9">The sequence shown here is derived from an EMBL/GenBank/DDBJ whole genome shotgun (WGS) entry which is preliminary data.</text>
</comment>
<feature type="disulfide bond" evidence="6">
    <location>
        <begin position="90"/>
        <end position="108"/>
    </location>
</feature>
<dbReference type="PANTHER" id="PTHR16551">
    <property type="entry name" value="AGOUTI RELATED"/>
    <property type="match status" value="1"/>
</dbReference>
<keyword evidence="2" id="KW-0964">Secreted</keyword>
<accession>A0AAW0QCI3</accession>
<keyword evidence="4" id="KW-0960">Knottin</keyword>
<proteinExistence type="predicted"/>
<dbReference type="SMART" id="SM00792">
    <property type="entry name" value="Agouti"/>
    <property type="match status" value="1"/>
</dbReference>
<dbReference type="Proteomes" id="UP001460270">
    <property type="component" value="Unassembled WGS sequence"/>
</dbReference>
<dbReference type="PROSITE" id="PS51150">
    <property type="entry name" value="AGOUTI_2"/>
    <property type="match status" value="1"/>
</dbReference>
<dbReference type="GO" id="GO:0005615">
    <property type="term" value="C:extracellular space"/>
    <property type="evidence" value="ECO:0007669"/>
    <property type="project" value="TreeGrafter"/>
</dbReference>
<evidence type="ECO:0000256" key="2">
    <source>
        <dbReference type="ARBA" id="ARBA00022525"/>
    </source>
</evidence>
<evidence type="ECO:0000256" key="1">
    <source>
        <dbReference type="ARBA" id="ARBA00004613"/>
    </source>
</evidence>
<dbReference type="GO" id="GO:0009755">
    <property type="term" value="P:hormone-mediated signaling pathway"/>
    <property type="evidence" value="ECO:0007669"/>
    <property type="project" value="InterPro"/>
</dbReference>
<dbReference type="InterPro" id="IPR027300">
    <property type="entry name" value="Agouti_dom"/>
</dbReference>
<dbReference type="InterPro" id="IPR007733">
    <property type="entry name" value="Agouti"/>
</dbReference>
<dbReference type="Pfam" id="PF05039">
    <property type="entry name" value="Agouti"/>
    <property type="match status" value="1"/>
</dbReference>
<protein>
    <recommendedName>
        <fullName evidence="8">Agouti domain-containing protein</fullName>
    </recommendedName>
</protein>
<keyword evidence="10" id="KW-1185">Reference proteome</keyword>
<evidence type="ECO:0000256" key="5">
    <source>
        <dbReference type="ARBA" id="ARBA00023157"/>
    </source>
</evidence>
<feature type="disulfide bond" evidence="6">
    <location>
        <begin position="99"/>
        <end position="106"/>
    </location>
</feature>
<keyword evidence="3 7" id="KW-0732">Signal</keyword>
<feature type="disulfide bond" evidence="6">
    <location>
        <begin position="94"/>
        <end position="115"/>
    </location>
</feature>
<dbReference type="GO" id="GO:0007218">
    <property type="term" value="P:neuropeptide signaling pathway"/>
    <property type="evidence" value="ECO:0007669"/>
    <property type="project" value="TreeGrafter"/>
</dbReference>
<name>A0AAW0QCI3_9GOBI</name>
<comment type="caution">
    <text evidence="6">Lacks conserved residue(s) required for the propagation of feature annotation.</text>
</comment>
<feature type="chain" id="PRO_5043777064" description="Agouti domain-containing protein" evidence="7">
    <location>
        <begin position="24"/>
        <end position="119"/>
    </location>
</feature>
<dbReference type="GO" id="GO:2000253">
    <property type="term" value="P:positive regulation of feeding behavior"/>
    <property type="evidence" value="ECO:0007669"/>
    <property type="project" value="TreeGrafter"/>
</dbReference>
<organism evidence="9 10">
    <name type="scientific">Mugilogobius chulae</name>
    <name type="common">yellowstripe goby</name>
    <dbReference type="NCBI Taxonomy" id="88201"/>
    <lineage>
        <taxon>Eukaryota</taxon>
        <taxon>Metazoa</taxon>
        <taxon>Chordata</taxon>
        <taxon>Craniata</taxon>
        <taxon>Vertebrata</taxon>
        <taxon>Euteleostomi</taxon>
        <taxon>Actinopterygii</taxon>
        <taxon>Neopterygii</taxon>
        <taxon>Teleostei</taxon>
        <taxon>Neoteleostei</taxon>
        <taxon>Acanthomorphata</taxon>
        <taxon>Gobiaria</taxon>
        <taxon>Gobiiformes</taxon>
        <taxon>Gobioidei</taxon>
        <taxon>Gobiidae</taxon>
        <taxon>Gobionellinae</taxon>
        <taxon>Mugilogobius</taxon>
    </lineage>
</organism>
<sequence>MRNTAAGKHLLCLVLLSFPLAWAVYSKKDVKTSENDSAWGQAKNRRLFARRKIILQQQESHAPQRLHSTLLTPPRRCSRLMENCSSRALCCDPCASCRCRLFNTICHCWRTNPLCLKRT</sequence>
<evidence type="ECO:0000313" key="9">
    <source>
        <dbReference type="EMBL" id="KAK7945815.1"/>
    </source>
</evidence>
<dbReference type="GO" id="GO:0008343">
    <property type="term" value="P:adult feeding behavior"/>
    <property type="evidence" value="ECO:0007669"/>
    <property type="project" value="TreeGrafter"/>
</dbReference>
<evidence type="ECO:0000256" key="7">
    <source>
        <dbReference type="SAM" id="SignalP"/>
    </source>
</evidence>
<feature type="domain" description="Agouti" evidence="8">
    <location>
        <begin position="77"/>
        <end position="115"/>
    </location>
</feature>
<evidence type="ECO:0000256" key="4">
    <source>
        <dbReference type="ARBA" id="ARBA00022854"/>
    </source>
</evidence>
<dbReference type="GO" id="GO:0070996">
    <property type="term" value="F:type 1 melanocortin receptor binding"/>
    <property type="evidence" value="ECO:0007669"/>
    <property type="project" value="TreeGrafter"/>
</dbReference>